<evidence type="ECO:0000256" key="5">
    <source>
        <dbReference type="ARBA" id="ARBA00023306"/>
    </source>
</evidence>
<keyword evidence="3 7" id="KW-0812">Transmembrane</keyword>
<keyword evidence="1" id="KW-1003">Cell membrane</keyword>
<name>A0A0G1BPG6_UNCKA</name>
<dbReference type="InterPro" id="IPR013685">
    <property type="entry name" value="POTRA_FtsQ_type"/>
</dbReference>
<dbReference type="EMBL" id="LCCU01000002">
    <property type="protein sequence ID" value="KKS39388.1"/>
    <property type="molecule type" value="Genomic_DNA"/>
</dbReference>
<evidence type="ECO:0000256" key="1">
    <source>
        <dbReference type="ARBA" id="ARBA00022475"/>
    </source>
</evidence>
<dbReference type="GO" id="GO:0005886">
    <property type="term" value="C:plasma membrane"/>
    <property type="evidence" value="ECO:0007669"/>
    <property type="project" value="TreeGrafter"/>
</dbReference>
<protein>
    <recommendedName>
        <fullName evidence="8">POTRA domain-containing protein</fullName>
    </recommendedName>
</protein>
<evidence type="ECO:0000256" key="2">
    <source>
        <dbReference type="ARBA" id="ARBA00022618"/>
    </source>
</evidence>
<sequence>MKPMNSRINSHKVIPSRRPISKQTSGNQLLLNKIKNRHRGVKSPRVIARKYRAPINILLILLILGSFSYLSYKYVYLNPRFTVKRVSIVGGGKFVNLEDFRTITEQKVVGQSIFSVDAKELERTLKSNFLGAKSVDASLDYPDALVVKIEERLPVAVITSGEKTANHYLIDTDGYILGEVSDEFMGLPEIIYEGEIRVGDFLEAGIVPVSIEILSEIGKAGLNISSISFRERYSRLQLGSTDVYLSNTKDVGSSVQKLEKL</sequence>
<accession>A0A0G1BPG6</accession>
<dbReference type="AlphaFoldDB" id="A0A0G1BPG6"/>
<feature type="region of interest" description="Disordered" evidence="6">
    <location>
        <begin position="1"/>
        <end position="22"/>
    </location>
</feature>
<evidence type="ECO:0000256" key="4">
    <source>
        <dbReference type="ARBA" id="ARBA00022989"/>
    </source>
</evidence>
<keyword evidence="7" id="KW-0472">Membrane</keyword>
<evidence type="ECO:0000256" key="7">
    <source>
        <dbReference type="SAM" id="Phobius"/>
    </source>
</evidence>
<dbReference type="Pfam" id="PF08478">
    <property type="entry name" value="POTRA_1"/>
    <property type="match status" value="1"/>
</dbReference>
<dbReference type="GO" id="GO:0051301">
    <property type="term" value="P:cell division"/>
    <property type="evidence" value="ECO:0007669"/>
    <property type="project" value="UniProtKB-KW"/>
</dbReference>
<dbReference type="Gene3D" id="3.10.20.310">
    <property type="entry name" value="membrane protein fhac"/>
    <property type="match status" value="1"/>
</dbReference>
<dbReference type="PANTHER" id="PTHR37820">
    <property type="entry name" value="CELL DIVISION PROTEIN DIVIB"/>
    <property type="match status" value="1"/>
</dbReference>
<evidence type="ECO:0000256" key="6">
    <source>
        <dbReference type="SAM" id="MobiDB-lite"/>
    </source>
</evidence>
<feature type="domain" description="POTRA" evidence="8">
    <location>
        <begin position="81"/>
        <end position="152"/>
    </location>
</feature>
<evidence type="ECO:0000256" key="3">
    <source>
        <dbReference type="ARBA" id="ARBA00022692"/>
    </source>
</evidence>
<keyword evidence="5" id="KW-0131">Cell cycle</keyword>
<organism evidence="9 10">
    <name type="scientific">candidate division WWE3 bacterium GW2011_GWF1_42_14</name>
    <dbReference type="NCBI Taxonomy" id="1619138"/>
    <lineage>
        <taxon>Bacteria</taxon>
        <taxon>Katanobacteria</taxon>
    </lineage>
</organism>
<dbReference type="Proteomes" id="UP000033847">
    <property type="component" value="Unassembled WGS sequence"/>
</dbReference>
<reference evidence="9 10" key="1">
    <citation type="journal article" date="2015" name="Nature">
        <title>rRNA introns, odd ribosomes, and small enigmatic genomes across a large radiation of phyla.</title>
        <authorList>
            <person name="Brown C.T."/>
            <person name="Hug L.A."/>
            <person name="Thomas B.C."/>
            <person name="Sharon I."/>
            <person name="Castelle C.J."/>
            <person name="Singh A."/>
            <person name="Wilkins M.J."/>
            <person name="Williams K.H."/>
            <person name="Banfield J.F."/>
        </authorList>
    </citation>
    <scope>NUCLEOTIDE SEQUENCE [LARGE SCALE GENOMIC DNA]</scope>
</reference>
<gene>
    <name evidence="9" type="ORF">UV00_C0002G0040</name>
</gene>
<feature type="non-terminal residue" evidence="9">
    <location>
        <position position="261"/>
    </location>
</feature>
<feature type="transmembrane region" description="Helical" evidence="7">
    <location>
        <begin position="53"/>
        <end position="72"/>
    </location>
</feature>
<keyword evidence="4 7" id="KW-1133">Transmembrane helix</keyword>
<dbReference type="InterPro" id="IPR050487">
    <property type="entry name" value="FtsQ_DivIB"/>
</dbReference>
<comment type="caution">
    <text evidence="9">The sequence shown here is derived from an EMBL/GenBank/DDBJ whole genome shotgun (WGS) entry which is preliminary data.</text>
</comment>
<evidence type="ECO:0000313" key="9">
    <source>
        <dbReference type="EMBL" id="KKS39388.1"/>
    </source>
</evidence>
<dbReference type="PANTHER" id="PTHR37820:SF1">
    <property type="entry name" value="CELL DIVISION PROTEIN FTSQ"/>
    <property type="match status" value="1"/>
</dbReference>
<keyword evidence="2" id="KW-0132">Cell division</keyword>
<evidence type="ECO:0000313" key="10">
    <source>
        <dbReference type="Proteomes" id="UP000033847"/>
    </source>
</evidence>
<evidence type="ECO:0000259" key="8">
    <source>
        <dbReference type="Pfam" id="PF08478"/>
    </source>
</evidence>
<proteinExistence type="predicted"/>